<evidence type="ECO:0000256" key="6">
    <source>
        <dbReference type="ARBA" id="ARBA00022777"/>
    </source>
</evidence>
<dbReference type="EMBL" id="FNAU01000002">
    <property type="protein sequence ID" value="SDE08637.1"/>
    <property type="molecule type" value="Genomic_DNA"/>
</dbReference>
<keyword evidence="9" id="KW-1133">Transmembrane helix</keyword>
<keyword evidence="9" id="KW-0472">Membrane</keyword>
<dbReference type="SUPFAM" id="SSF55874">
    <property type="entry name" value="ATPase domain of HSP90 chaperone/DNA topoisomerase II/histidine kinase"/>
    <property type="match status" value="1"/>
</dbReference>
<dbReference type="AlphaFoldDB" id="A0A1G7A293"/>
<proteinExistence type="predicted"/>
<feature type="transmembrane region" description="Helical" evidence="9">
    <location>
        <begin position="39"/>
        <end position="61"/>
    </location>
</feature>
<evidence type="ECO:0000256" key="4">
    <source>
        <dbReference type="ARBA" id="ARBA00022679"/>
    </source>
</evidence>
<keyword evidence="8" id="KW-0902">Two-component regulatory system</keyword>
<dbReference type="InterPro" id="IPR050482">
    <property type="entry name" value="Sensor_HK_TwoCompSys"/>
</dbReference>
<name>A0A1G7A293_9ACTO</name>
<reference evidence="14" key="2">
    <citation type="submission" date="2016-10" db="EMBL/GenBank/DDBJ databases">
        <authorList>
            <person name="Varghese N."/>
        </authorList>
    </citation>
    <scope>NUCLEOTIDE SEQUENCE [LARGE SCALE GENOMIC DNA]</scope>
    <source>
        <strain evidence="14">DSM 20639</strain>
    </source>
</reference>
<feature type="transmembrane region" description="Helical" evidence="9">
    <location>
        <begin position="12"/>
        <end position="33"/>
    </location>
</feature>
<keyword evidence="4" id="KW-0808">Transferase</keyword>
<evidence type="ECO:0000256" key="8">
    <source>
        <dbReference type="ARBA" id="ARBA00023012"/>
    </source>
</evidence>
<dbReference type="Proteomes" id="UP001273799">
    <property type="component" value="Unassembled WGS sequence"/>
</dbReference>
<evidence type="ECO:0000259" key="11">
    <source>
        <dbReference type="Pfam" id="PF07730"/>
    </source>
</evidence>
<evidence type="ECO:0000256" key="7">
    <source>
        <dbReference type="ARBA" id="ARBA00022840"/>
    </source>
</evidence>
<keyword evidence="6 13" id="KW-0418">Kinase</keyword>
<gene>
    <name evidence="12" type="ORF">R6G71_01505</name>
    <name evidence="13" type="ORF">SAMN05421878_10231</name>
</gene>
<keyword evidence="9" id="KW-0812">Transmembrane</keyword>
<reference evidence="13" key="1">
    <citation type="submission" date="2016-10" db="EMBL/GenBank/DDBJ databases">
        <authorList>
            <person name="de Groot N.N."/>
        </authorList>
    </citation>
    <scope>NUCLEOTIDE SEQUENCE [LARGE SCALE GENOMIC DNA]</scope>
    <source>
        <strain evidence="13">DSM 20639</strain>
    </source>
</reference>
<organism evidence="13 14">
    <name type="scientific">Actinobaculum suis</name>
    <dbReference type="NCBI Taxonomy" id="1657"/>
    <lineage>
        <taxon>Bacteria</taxon>
        <taxon>Bacillati</taxon>
        <taxon>Actinomycetota</taxon>
        <taxon>Actinomycetes</taxon>
        <taxon>Actinomycetales</taxon>
        <taxon>Actinomycetaceae</taxon>
        <taxon>Actinobaculum</taxon>
    </lineage>
</organism>
<keyword evidence="14" id="KW-1185">Reference proteome</keyword>
<dbReference type="Pfam" id="PF07730">
    <property type="entry name" value="HisKA_3"/>
    <property type="match status" value="1"/>
</dbReference>
<evidence type="ECO:0000256" key="2">
    <source>
        <dbReference type="ARBA" id="ARBA00012438"/>
    </source>
</evidence>
<keyword evidence="7" id="KW-0067">ATP-binding</keyword>
<dbReference type="GO" id="GO:0005524">
    <property type="term" value="F:ATP binding"/>
    <property type="evidence" value="ECO:0007669"/>
    <property type="project" value="UniProtKB-KW"/>
</dbReference>
<dbReference type="InterPro" id="IPR036890">
    <property type="entry name" value="HATPase_C_sf"/>
</dbReference>
<feature type="domain" description="Signal transduction histidine kinase subgroup 3 dimerisation and phosphoacceptor" evidence="11">
    <location>
        <begin position="103"/>
        <end position="160"/>
    </location>
</feature>
<dbReference type="GO" id="GO:0046983">
    <property type="term" value="F:protein dimerization activity"/>
    <property type="evidence" value="ECO:0007669"/>
    <property type="project" value="InterPro"/>
</dbReference>
<dbReference type="InterPro" id="IPR011712">
    <property type="entry name" value="Sig_transdc_His_kin_sub3_dim/P"/>
</dbReference>
<dbReference type="Proteomes" id="UP000182744">
    <property type="component" value="Unassembled WGS sequence"/>
</dbReference>
<sequence>MRNSRRALRKSSWCMFLYGAGAGFCSLFGFLLLCAGLRSYGYPVFLILVGLSWLAAVWCVVRARNSAREFSRQRETSTWSVSAAEYGYDVAARRQVAAAFEIERRRIERDLHDGAQQFLVAASIDVGEAALILDDAATQADADLTADFRESLAEARSLMASAQDRTELALRALRRTVAGIHPKVLSDLGLEAAVRDLAETSPLDVELVVPEPLPEITEGVTAAGYFAASEALTNAAKYARDAHVVVLLTAGDNLVVSVSDDGPGGAVLREGGGLAGLAERLASFGGSLTVSSPPGGPTVVAARIPLLLQRGEFGVAGESRARQEGHEIRENSDS</sequence>
<dbReference type="CDD" id="cd16917">
    <property type="entry name" value="HATPase_UhpB-NarQ-NarX-like"/>
    <property type="match status" value="1"/>
</dbReference>
<dbReference type="RefSeq" id="WP_218122531.1">
    <property type="nucleotide sequence ID" value="NZ_FNAU01000002.1"/>
</dbReference>
<evidence type="ECO:0000259" key="10">
    <source>
        <dbReference type="Pfam" id="PF02518"/>
    </source>
</evidence>
<dbReference type="Gene3D" id="1.20.5.1930">
    <property type="match status" value="1"/>
</dbReference>
<feature type="domain" description="Histidine kinase/HSP90-like ATPase" evidence="10">
    <location>
        <begin position="228"/>
        <end position="306"/>
    </location>
</feature>
<dbReference type="EC" id="2.7.13.3" evidence="2"/>
<dbReference type="Pfam" id="PF02518">
    <property type="entry name" value="HATPase_c"/>
    <property type="match status" value="1"/>
</dbReference>
<evidence type="ECO:0000256" key="1">
    <source>
        <dbReference type="ARBA" id="ARBA00000085"/>
    </source>
</evidence>
<evidence type="ECO:0000256" key="9">
    <source>
        <dbReference type="SAM" id="Phobius"/>
    </source>
</evidence>
<dbReference type="PANTHER" id="PTHR24421">
    <property type="entry name" value="NITRATE/NITRITE SENSOR PROTEIN NARX-RELATED"/>
    <property type="match status" value="1"/>
</dbReference>
<dbReference type="GO" id="GO:0000155">
    <property type="term" value="F:phosphorelay sensor kinase activity"/>
    <property type="evidence" value="ECO:0007669"/>
    <property type="project" value="InterPro"/>
</dbReference>
<keyword evidence="3" id="KW-0597">Phosphoprotein</keyword>
<dbReference type="Gene3D" id="3.30.565.10">
    <property type="entry name" value="Histidine kinase-like ATPase, C-terminal domain"/>
    <property type="match status" value="1"/>
</dbReference>
<dbReference type="InterPro" id="IPR003594">
    <property type="entry name" value="HATPase_dom"/>
</dbReference>
<evidence type="ECO:0000313" key="14">
    <source>
        <dbReference type="Proteomes" id="UP000182744"/>
    </source>
</evidence>
<evidence type="ECO:0000256" key="3">
    <source>
        <dbReference type="ARBA" id="ARBA00022553"/>
    </source>
</evidence>
<dbReference type="PANTHER" id="PTHR24421:SF10">
    <property type="entry name" value="NITRATE_NITRITE SENSOR PROTEIN NARQ"/>
    <property type="match status" value="1"/>
</dbReference>
<protein>
    <recommendedName>
        <fullName evidence="2">histidine kinase</fullName>
        <ecNumber evidence="2">2.7.13.3</ecNumber>
    </recommendedName>
</protein>
<accession>A0A1G7A293</accession>
<reference evidence="12" key="3">
    <citation type="submission" date="2023-10" db="EMBL/GenBank/DDBJ databases">
        <title>Whole Genome based description of the genera Actinobaculum and Actinotignum reveals a complex phylogenetic relationship within the species included in the genus Actinotignum.</title>
        <authorList>
            <person name="Jensen C.S."/>
            <person name="Dargis R."/>
            <person name="Kemp M."/>
            <person name="Christensen J.J."/>
        </authorList>
    </citation>
    <scope>NUCLEOTIDE SEQUENCE</scope>
    <source>
        <strain evidence="12">Actinobaculum_suis_CCUG19206T</strain>
    </source>
</reference>
<dbReference type="EMBL" id="JAWNFU010000001">
    <property type="protein sequence ID" value="MDY5152731.1"/>
    <property type="molecule type" value="Genomic_DNA"/>
</dbReference>
<evidence type="ECO:0000313" key="12">
    <source>
        <dbReference type="EMBL" id="MDY5152731.1"/>
    </source>
</evidence>
<evidence type="ECO:0000256" key="5">
    <source>
        <dbReference type="ARBA" id="ARBA00022741"/>
    </source>
</evidence>
<keyword evidence="5" id="KW-0547">Nucleotide-binding</keyword>
<evidence type="ECO:0000313" key="13">
    <source>
        <dbReference type="EMBL" id="SDE08637.1"/>
    </source>
</evidence>
<dbReference type="GO" id="GO:0016020">
    <property type="term" value="C:membrane"/>
    <property type="evidence" value="ECO:0007669"/>
    <property type="project" value="InterPro"/>
</dbReference>
<comment type="catalytic activity">
    <reaction evidence="1">
        <text>ATP + protein L-histidine = ADP + protein N-phospho-L-histidine.</text>
        <dbReference type="EC" id="2.7.13.3"/>
    </reaction>
</comment>